<dbReference type="Proteomes" id="UP000664731">
    <property type="component" value="Unassembled WGS sequence"/>
</dbReference>
<dbReference type="PANTHER" id="PTHR35849">
    <property type="entry name" value="BLR2341 PROTEIN"/>
    <property type="match status" value="1"/>
</dbReference>
<evidence type="ECO:0000313" key="2">
    <source>
        <dbReference type="EMBL" id="MBO1249696.1"/>
    </source>
</evidence>
<proteinExistence type="predicted"/>
<dbReference type="EMBL" id="JAFNME010000013">
    <property type="protein sequence ID" value="MBO1249696.1"/>
    <property type="molecule type" value="Genomic_DNA"/>
</dbReference>
<dbReference type="InterPro" id="IPR058548">
    <property type="entry name" value="MlaB-like_STAS"/>
</dbReference>
<evidence type="ECO:0000259" key="1">
    <source>
        <dbReference type="PROSITE" id="PS50801"/>
    </source>
</evidence>
<dbReference type="InterPro" id="IPR002645">
    <property type="entry name" value="STAS_dom"/>
</dbReference>
<protein>
    <submittedName>
        <fullName evidence="2">STAS domain-containing protein</fullName>
    </submittedName>
</protein>
<evidence type="ECO:0000313" key="3">
    <source>
        <dbReference type="Proteomes" id="UP000664731"/>
    </source>
</evidence>
<feature type="domain" description="STAS" evidence="1">
    <location>
        <begin position="1"/>
        <end position="105"/>
    </location>
</feature>
<dbReference type="PANTHER" id="PTHR35849:SF1">
    <property type="entry name" value="INTERMEMBRANE PHOSPHOLIPID TRANSPORT SYSTEM BINDING PROTEIN MLAB"/>
    <property type="match status" value="1"/>
</dbReference>
<sequence length="105" mass="11063">MTTVDLPPQLDASVAKAQLAALCRALDALPRGSVCRLNAAGVQRFDSAGLALLLACRRHAQAHGKTLHVVQWPAKLQSLAQVYGVLEWLSTPQDKSVAHAAASAV</sequence>
<name>A0A939GYM7_9BURK</name>
<keyword evidence="3" id="KW-1185">Reference proteome</keyword>
<dbReference type="SUPFAM" id="SSF52091">
    <property type="entry name" value="SpoIIaa-like"/>
    <property type="match status" value="1"/>
</dbReference>
<gene>
    <name evidence="2" type="ORF">J1777_07625</name>
</gene>
<dbReference type="Gene3D" id="3.30.750.24">
    <property type="entry name" value="STAS domain"/>
    <property type="match status" value="1"/>
</dbReference>
<dbReference type="InterPro" id="IPR052746">
    <property type="entry name" value="MlaB_ABC_Transporter"/>
</dbReference>
<accession>A0A939GYM7</accession>
<reference evidence="2" key="1">
    <citation type="submission" date="2021-03" db="EMBL/GenBank/DDBJ databases">
        <title>Comamonas denitrificans.</title>
        <authorList>
            <person name="Finster K."/>
        </authorList>
    </citation>
    <scope>NUCLEOTIDE SEQUENCE</scope>
    <source>
        <strain evidence="2">MM2021_4</strain>
    </source>
</reference>
<dbReference type="RefSeq" id="WP_207575163.1">
    <property type="nucleotide sequence ID" value="NZ_JAFNME010000013.1"/>
</dbReference>
<dbReference type="CDD" id="cd07043">
    <property type="entry name" value="STAS_anti-anti-sigma_factors"/>
    <property type="match status" value="1"/>
</dbReference>
<comment type="caution">
    <text evidence="2">The sequence shown here is derived from an EMBL/GenBank/DDBJ whole genome shotgun (WGS) entry which is preliminary data.</text>
</comment>
<dbReference type="AlphaFoldDB" id="A0A939GYM7"/>
<dbReference type="Pfam" id="PF13466">
    <property type="entry name" value="STAS_2"/>
    <property type="match status" value="1"/>
</dbReference>
<dbReference type="PROSITE" id="PS50801">
    <property type="entry name" value="STAS"/>
    <property type="match status" value="1"/>
</dbReference>
<dbReference type="InterPro" id="IPR036513">
    <property type="entry name" value="STAS_dom_sf"/>
</dbReference>
<organism evidence="2 3">
    <name type="scientific">Comamonas denitrificans</name>
    <dbReference type="NCBI Taxonomy" id="117506"/>
    <lineage>
        <taxon>Bacteria</taxon>
        <taxon>Pseudomonadati</taxon>
        <taxon>Pseudomonadota</taxon>
        <taxon>Betaproteobacteria</taxon>
        <taxon>Burkholderiales</taxon>
        <taxon>Comamonadaceae</taxon>
        <taxon>Comamonas</taxon>
    </lineage>
</organism>